<evidence type="ECO:0000313" key="7">
    <source>
        <dbReference type="EMBL" id="QPK14327.1"/>
    </source>
</evidence>
<feature type="domain" description="Flagellin N-terminal" evidence="5">
    <location>
        <begin position="9"/>
        <end position="145"/>
    </location>
</feature>
<proteinExistence type="inferred from homology"/>
<dbReference type="Gene3D" id="1.20.1330.10">
    <property type="entry name" value="f41 fragment of flagellin, N-terminal domain"/>
    <property type="match status" value="2"/>
</dbReference>
<dbReference type="PANTHER" id="PTHR42792:SF2">
    <property type="entry name" value="FLAGELLIN"/>
    <property type="match status" value="1"/>
</dbReference>
<evidence type="ECO:0000313" key="8">
    <source>
        <dbReference type="Proteomes" id="UP000237284"/>
    </source>
</evidence>
<evidence type="ECO:0000256" key="2">
    <source>
        <dbReference type="ARBA" id="ARBA00022525"/>
    </source>
</evidence>
<keyword evidence="7" id="KW-0969">Cilium</keyword>
<reference evidence="7 8" key="1">
    <citation type="submission" date="2020-11" db="EMBL/GenBank/DDBJ databases">
        <title>Complete genome sequence of Pectobacterium versatile F131.</title>
        <authorList>
            <person name="Shirshikov F.V."/>
            <person name="Miroshnikov K."/>
            <person name="Toshakov S.V."/>
            <person name="Kabanova A.P."/>
            <person name="Barannik A.P."/>
            <person name="Shneider M."/>
            <person name="Ignatov A.N."/>
            <person name="Miroshnikov K.A."/>
            <person name="Mikhailova Y.V."/>
            <person name="Shelenkov A."/>
            <person name="Yanushevich Y.G."/>
            <person name="Evseev P.V."/>
        </authorList>
    </citation>
    <scope>NUCLEOTIDE SEQUENCE [LARGE SCALE GENOMIC DNA]</scope>
    <source>
        <strain evidence="7 8">F131</strain>
    </source>
</reference>
<sequence>MQGRIMAVVSTNLPSLNAQKNSNKSSSSLSSAIERLSSGYRINSAKDDAAGQAIANRFTANIRGLNQAARNANDGMSMLRTAEGVLDEINSRLQRIRELTVQGLNGTNEGDVGDNIQAEINLNLKEIDRLNLWASFNGTPLLNGSGGTKALQVGVYDHETMDIDLGPPGFSVQEMGLLDMTVQGTPGKVTPVSSLSGVSSQINLDDTTYTTVAYIPPDNNPNLVRSSRGSNLVQLNGAGGRLMNVSINAAHDTDTRLNDVRLGVSSGVVANTASESISSTRYLDSNGNTLFLNQAGVVSSGGKYWIQHQTNNGMYYYEAEVTVHGDQNKITAQAKSTTRIAKNDMTSSISDVLRYAPSVSKASADYSLALDGSDETNNANMALVRLGNYYYVEEQVSAGQYAYYRADVTIKTGGTQNSITVTSDRSQIISVSDQPYVSGSSVAHLDPENNNVQVNYVDLAGRSYSDVMRADEDGNYVFHLDEFVGGEDAYKTAKVVRNQNGQYMLQTVNGAAEVVLYYPLSYSVSTNVENNQTILTLREADVAQRLRNPSDPLTVIDQAIARVDAKRGELGALENRLQSVVQNNTQTSMNLTASRSRIEDTDFAQEISVMTKQQILQQASISVLAQANQIPQTVLALLK</sequence>
<evidence type="ECO:0000256" key="4">
    <source>
        <dbReference type="RuleBase" id="RU362073"/>
    </source>
</evidence>
<dbReference type="GO" id="GO:0005576">
    <property type="term" value="C:extracellular region"/>
    <property type="evidence" value="ECO:0007669"/>
    <property type="project" value="UniProtKB-SubCell"/>
</dbReference>
<accession>A0A7T0EMC7</accession>
<keyword evidence="3 4" id="KW-0975">Bacterial flagellum</keyword>
<dbReference type="PRINTS" id="PR00207">
    <property type="entry name" value="FLAGELLIN"/>
</dbReference>
<protein>
    <recommendedName>
        <fullName evidence="4">Flagellin</fullName>
    </recommendedName>
</protein>
<dbReference type="Pfam" id="PF00700">
    <property type="entry name" value="Flagellin_C"/>
    <property type="match status" value="1"/>
</dbReference>
<dbReference type="Proteomes" id="UP000237284">
    <property type="component" value="Chromosome"/>
</dbReference>
<evidence type="ECO:0000259" key="5">
    <source>
        <dbReference type="Pfam" id="PF00669"/>
    </source>
</evidence>
<feature type="domain" description="Flagellin C-terminal" evidence="6">
    <location>
        <begin position="553"/>
        <end position="638"/>
    </location>
</feature>
<dbReference type="EMBL" id="CP065030">
    <property type="protein sequence ID" value="QPK14327.1"/>
    <property type="molecule type" value="Genomic_DNA"/>
</dbReference>
<dbReference type="InterPro" id="IPR001492">
    <property type="entry name" value="Flagellin"/>
</dbReference>
<comment type="subcellular location">
    <subcellularLocation>
        <location evidence="4">Secreted</location>
    </subcellularLocation>
    <subcellularLocation>
        <location evidence="4">Bacterial flagellum</location>
    </subcellularLocation>
</comment>
<dbReference type="PANTHER" id="PTHR42792">
    <property type="entry name" value="FLAGELLIN"/>
    <property type="match status" value="1"/>
</dbReference>
<keyword evidence="7" id="KW-0966">Cell projection</keyword>
<evidence type="ECO:0000256" key="1">
    <source>
        <dbReference type="ARBA" id="ARBA00005709"/>
    </source>
</evidence>
<dbReference type="SUPFAM" id="SSF64518">
    <property type="entry name" value="Phase 1 flagellin"/>
    <property type="match status" value="1"/>
</dbReference>
<keyword evidence="7" id="KW-0282">Flagellum</keyword>
<keyword evidence="2 4" id="KW-0964">Secreted</keyword>
<comment type="function">
    <text evidence="4">Flagellin is the subunit protein which polymerizes to form the filaments of bacterial flagella.</text>
</comment>
<dbReference type="AlphaFoldDB" id="A0A7T0EMC7"/>
<evidence type="ECO:0000256" key="3">
    <source>
        <dbReference type="ARBA" id="ARBA00023143"/>
    </source>
</evidence>
<dbReference type="GO" id="GO:0005198">
    <property type="term" value="F:structural molecule activity"/>
    <property type="evidence" value="ECO:0007669"/>
    <property type="project" value="UniProtKB-UniRule"/>
</dbReference>
<dbReference type="InterPro" id="IPR046358">
    <property type="entry name" value="Flagellin_C"/>
</dbReference>
<gene>
    <name evidence="7" type="ORF">F131LOC_013030</name>
</gene>
<name>A0A7T0EMC7_9GAMM</name>
<evidence type="ECO:0000259" key="6">
    <source>
        <dbReference type="Pfam" id="PF00700"/>
    </source>
</evidence>
<dbReference type="Pfam" id="PF00669">
    <property type="entry name" value="Flagellin_N"/>
    <property type="match status" value="1"/>
</dbReference>
<dbReference type="InterPro" id="IPR001029">
    <property type="entry name" value="Flagellin_N"/>
</dbReference>
<organism evidence="7 8">
    <name type="scientific">Pectobacterium versatile</name>
    <dbReference type="NCBI Taxonomy" id="2488639"/>
    <lineage>
        <taxon>Bacteria</taxon>
        <taxon>Pseudomonadati</taxon>
        <taxon>Pseudomonadota</taxon>
        <taxon>Gammaproteobacteria</taxon>
        <taxon>Enterobacterales</taxon>
        <taxon>Pectobacteriaceae</taxon>
        <taxon>Pectobacterium</taxon>
    </lineage>
</organism>
<comment type="similarity">
    <text evidence="1 4">Belongs to the bacterial flagellin family.</text>
</comment>
<dbReference type="RefSeq" id="WP_196387938.1">
    <property type="nucleotide sequence ID" value="NZ_JBBBQL010000002.1"/>
</dbReference>
<dbReference type="GO" id="GO:0009288">
    <property type="term" value="C:bacterial-type flagellum"/>
    <property type="evidence" value="ECO:0007669"/>
    <property type="project" value="UniProtKB-SubCell"/>
</dbReference>